<gene>
    <name evidence="10" type="ORF">AAJ76_5000132049</name>
</gene>
<dbReference type="VEuPathDB" id="MicrosporidiaDB:NCER_100247"/>
<dbReference type="PROSITE" id="PS00028">
    <property type="entry name" value="ZINC_FINGER_C2H2_1"/>
    <property type="match status" value="2"/>
</dbReference>
<dbReference type="AlphaFoldDB" id="A0A0F9WU00"/>
<dbReference type="InterPro" id="IPR051061">
    <property type="entry name" value="Zinc_finger_trans_reg"/>
</dbReference>
<dbReference type="EMBL" id="JPQZ01000005">
    <property type="protein sequence ID" value="KKO76293.1"/>
    <property type="molecule type" value="Genomic_DNA"/>
</dbReference>
<evidence type="ECO:0000256" key="6">
    <source>
        <dbReference type="ARBA" id="ARBA00023163"/>
    </source>
</evidence>
<comment type="caution">
    <text evidence="10">The sequence shown here is derived from an EMBL/GenBank/DDBJ whole genome shotgun (WGS) entry which is preliminary data.</text>
</comment>
<dbReference type="RefSeq" id="XP_024332035.1">
    <property type="nucleotide sequence ID" value="XM_024475832.1"/>
</dbReference>
<keyword evidence="7" id="KW-0539">Nucleus</keyword>
<keyword evidence="4" id="KW-0862">Zinc</keyword>
<dbReference type="InterPro" id="IPR036236">
    <property type="entry name" value="Znf_C2H2_sf"/>
</dbReference>
<dbReference type="Pfam" id="PF00096">
    <property type="entry name" value="zf-C2H2"/>
    <property type="match status" value="1"/>
</dbReference>
<dbReference type="InterPro" id="IPR013087">
    <property type="entry name" value="Znf_C2H2_type"/>
</dbReference>
<sequence length="156" mass="18621">MDHRKMREEYEEYLNKKYQKNYDIHQSPGFTYKPALSNFGLYQTQSLSSINPYNLSDNEKLTRERIKNVIFINGEGFYFREGKMFRVYHCDYPGCYKKYMSKYSLKYHLDKGHSPDSLDANKPYACNFGGCTKRYKNKSTLVKHLEDSHFIKSKKN</sequence>
<dbReference type="GO" id="GO:0006357">
    <property type="term" value="P:regulation of transcription by RNA polymerase II"/>
    <property type="evidence" value="ECO:0007669"/>
    <property type="project" value="TreeGrafter"/>
</dbReference>
<organism evidence="10 11">
    <name type="scientific">Vairimorpha ceranae</name>
    <dbReference type="NCBI Taxonomy" id="40302"/>
    <lineage>
        <taxon>Eukaryota</taxon>
        <taxon>Fungi</taxon>
        <taxon>Fungi incertae sedis</taxon>
        <taxon>Microsporidia</taxon>
        <taxon>Nosematidae</taxon>
        <taxon>Vairimorpha</taxon>
    </lineage>
</organism>
<dbReference type="VEuPathDB" id="MicrosporidiaDB:AAJ76_5000132049"/>
<dbReference type="GeneID" id="36320779"/>
<dbReference type="Proteomes" id="UP000034350">
    <property type="component" value="Unassembled WGS sequence"/>
</dbReference>
<dbReference type="PANTHER" id="PTHR46179:SF13">
    <property type="entry name" value="C2H2-TYPE DOMAIN-CONTAINING PROTEIN"/>
    <property type="match status" value="1"/>
</dbReference>
<dbReference type="VEuPathDB" id="MicrosporidiaDB:G9O61_00g008270"/>
<reference evidence="10 11" key="1">
    <citation type="journal article" date="2015" name="Environ. Microbiol.">
        <title>Genome analyses suggest the presence of polyploidy and recent human-driven expansions in eight global populations of the honeybee pathogen Nosema ceranae.</title>
        <authorList>
            <person name="Pelin A."/>
            <person name="Selman M."/>
            <person name="Aris-Brosou S."/>
            <person name="Farinelli L."/>
            <person name="Corradi N."/>
        </authorList>
    </citation>
    <scope>NUCLEOTIDE SEQUENCE [LARGE SCALE GENOMIC DNA]</scope>
    <source>
        <strain evidence="10 11">PA08 1199</strain>
    </source>
</reference>
<keyword evidence="5" id="KW-0805">Transcription regulation</keyword>
<comment type="subcellular location">
    <subcellularLocation>
        <location evidence="1">Nucleus</location>
    </subcellularLocation>
</comment>
<name>A0A0F9WU00_9MICR</name>
<evidence type="ECO:0000313" key="11">
    <source>
        <dbReference type="Proteomes" id="UP000034350"/>
    </source>
</evidence>
<dbReference type="OrthoDB" id="654211at2759"/>
<dbReference type="Gene3D" id="3.30.160.60">
    <property type="entry name" value="Classic Zinc Finger"/>
    <property type="match status" value="1"/>
</dbReference>
<keyword evidence="11" id="KW-1185">Reference proteome</keyword>
<evidence type="ECO:0000256" key="1">
    <source>
        <dbReference type="ARBA" id="ARBA00004123"/>
    </source>
</evidence>
<dbReference type="PROSITE" id="PS50157">
    <property type="entry name" value="ZINC_FINGER_C2H2_2"/>
    <property type="match status" value="1"/>
</dbReference>
<evidence type="ECO:0000256" key="5">
    <source>
        <dbReference type="ARBA" id="ARBA00023015"/>
    </source>
</evidence>
<evidence type="ECO:0000256" key="7">
    <source>
        <dbReference type="ARBA" id="ARBA00023242"/>
    </source>
</evidence>
<evidence type="ECO:0000256" key="2">
    <source>
        <dbReference type="ARBA" id="ARBA00022723"/>
    </source>
</evidence>
<dbReference type="SUPFAM" id="SSF57667">
    <property type="entry name" value="beta-beta-alpha zinc fingers"/>
    <property type="match status" value="1"/>
</dbReference>
<evidence type="ECO:0000256" key="8">
    <source>
        <dbReference type="PROSITE-ProRule" id="PRU00042"/>
    </source>
</evidence>
<accession>A0A0F9WU00</accession>
<dbReference type="SMART" id="SM00355">
    <property type="entry name" value="ZnF_C2H2"/>
    <property type="match status" value="2"/>
</dbReference>
<protein>
    <submittedName>
        <fullName evidence="10">Transcriptional g2 m transition repressor</fullName>
    </submittedName>
</protein>
<feature type="domain" description="C2H2-type" evidence="9">
    <location>
        <begin position="124"/>
        <end position="149"/>
    </location>
</feature>
<proteinExistence type="predicted"/>
<evidence type="ECO:0000313" key="10">
    <source>
        <dbReference type="EMBL" id="KKO76293.1"/>
    </source>
</evidence>
<keyword evidence="2" id="KW-0479">Metal-binding</keyword>
<dbReference type="PANTHER" id="PTHR46179">
    <property type="entry name" value="ZINC FINGER PROTEIN"/>
    <property type="match status" value="1"/>
</dbReference>
<keyword evidence="6" id="KW-0804">Transcription</keyword>
<dbReference type="GO" id="GO:0008270">
    <property type="term" value="F:zinc ion binding"/>
    <property type="evidence" value="ECO:0007669"/>
    <property type="project" value="UniProtKB-KW"/>
</dbReference>
<dbReference type="GO" id="GO:0005634">
    <property type="term" value="C:nucleus"/>
    <property type="evidence" value="ECO:0007669"/>
    <property type="project" value="UniProtKB-SubCell"/>
</dbReference>
<evidence type="ECO:0000256" key="3">
    <source>
        <dbReference type="ARBA" id="ARBA00022771"/>
    </source>
</evidence>
<keyword evidence="3 8" id="KW-0863">Zinc-finger</keyword>
<evidence type="ECO:0000259" key="9">
    <source>
        <dbReference type="PROSITE" id="PS50157"/>
    </source>
</evidence>
<evidence type="ECO:0000256" key="4">
    <source>
        <dbReference type="ARBA" id="ARBA00022833"/>
    </source>
</evidence>